<evidence type="ECO:0000256" key="1">
    <source>
        <dbReference type="SAM" id="Coils"/>
    </source>
</evidence>
<organism evidence="2 3">
    <name type="scientific">Ornithobacterium rhinotracheale</name>
    <dbReference type="NCBI Taxonomy" id="28251"/>
    <lineage>
        <taxon>Bacteria</taxon>
        <taxon>Pseudomonadati</taxon>
        <taxon>Bacteroidota</taxon>
        <taxon>Flavobacteriia</taxon>
        <taxon>Flavobacteriales</taxon>
        <taxon>Weeksellaceae</taxon>
        <taxon>Ornithobacterium</taxon>
    </lineage>
</organism>
<feature type="coiled-coil region" evidence="1">
    <location>
        <begin position="138"/>
        <end position="192"/>
    </location>
</feature>
<gene>
    <name evidence="2" type="ORF">EQP59_07455</name>
</gene>
<dbReference type="RefSeq" id="WP_128501627.1">
    <property type="nucleotide sequence ID" value="NZ_CP035107.1"/>
</dbReference>
<name>A0A410JSP8_ORNRH</name>
<sequence length="217" mass="25393">MSKYISEQQMLQNFGILFENLTPESQIAQIMAEYGYETETIKKGKQLYDKALNLYQENQREGQEETIAYAEFKKKIDALLAVYSTHRKKARLIYKEQPETLAVLRLKGRVPYALASMLDNISVFYQTLKDKENLRTPLKRVKIEEDQLDEQLKALAETQKAYALYTQEKGENQQATKDKNNALQEIDKWVREFFSYAKIALEDKPQLLESLTKFVRS</sequence>
<protein>
    <submittedName>
        <fullName evidence="2">Uncharacterized protein</fullName>
    </submittedName>
</protein>
<dbReference type="AlphaFoldDB" id="A0A410JSP8"/>
<dbReference type="EMBL" id="CP035107">
    <property type="protein sequence ID" value="QAR31182.1"/>
    <property type="molecule type" value="Genomic_DNA"/>
</dbReference>
<dbReference type="Proteomes" id="UP000287701">
    <property type="component" value="Chromosome"/>
</dbReference>
<proteinExistence type="predicted"/>
<reference evidence="2 3" key="1">
    <citation type="submission" date="2019-01" db="EMBL/GenBank/DDBJ databases">
        <title>Whole Genome of Ornithobacterium rhinotracheale FARPER-174b.</title>
        <authorList>
            <person name="Tataje-Lavanda L.A."/>
            <person name="Montalvan A."/>
            <person name="Montesinos R."/>
            <person name="Zimic M."/>
            <person name="Fernandez-Sanchez M."/>
            <person name="Fernandez-Diaz M."/>
        </authorList>
    </citation>
    <scope>NUCLEOTIDE SEQUENCE [LARGE SCALE GENOMIC DNA]</scope>
    <source>
        <strain evidence="2 3">FARPER-174b</strain>
    </source>
</reference>
<evidence type="ECO:0000313" key="3">
    <source>
        <dbReference type="Proteomes" id="UP000287701"/>
    </source>
</evidence>
<keyword evidence="1" id="KW-0175">Coiled coil</keyword>
<accession>A0A410JSP8</accession>
<evidence type="ECO:0000313" key="2">
    <source>
        <dbReference type="EMBL" id="QAR31182.1"/>
    </source>
</evidence>
<dbReference type="OrthoDB" id="1120922at2"/>